<dbReference type="Gene3D" id="3.20.20.30">
    <property type="entry name" value="Luciferase-like domain"/>
    <property type="match status" value="1"/>
</dbReference>
<evidence type="ECO:0000313" key="2">
    <source>
        <dbReference type="EMBL" id="OAE40712.1"/>
    </source>
</evidence>
<dbReference type="InterPro" id="IPR011251">
    <property type="entry name" value="Luciferase-like_dom"/>
</dbReference>
<dbReference type="RefSeq" id="WP_063950459.1">
    <property type="nucleotide sequence ID" value="NZ_LXPS01000036.1"/>
</dbReference>
<comment type="caution">
    <text evidence="2">The sequence shown here is derived from an EMBL/GenBank/DDBJ whole genome shotgun (WGS) entry which is preliminary data.</text>
</comment>
<dbReference type="GO" id="GO:0005829">
    <property type="term" value="C:cytosol"/>
    <property type="evidence" value="ECO:0007669"/>
    <property type="project" value="TreeGrafter"/>
</dbReference>
<dbReference type="Proteomes" id="UP000077098">
    <property type="component" value="Unassembled WGS sequence"/>
</dbReference>
<dbReference type="PANTHER" id="PTHR30137:SF15">
    <property type="entry name" value="BLL6902 PROTEIN"/>
    <property type="match status" value="1"/>
</dbReference>
<dbReference type="InterPro" id="IPR050766">
    <property type="entry name" value="Bact_Lucif_Oxidored"/>
</dbReference>
<dbReference type="SUPFAM" id="SSF51679">
    <property type="entry name" value="Bacterial luciferase-like"/>
    <property type="match status" value="1"/>
</dbReference>
<dbReference type="Pfam" id="PF00296">
    <property type="entry name" value="Bac_luciferase"/>
    <property type="match status" value="1"/>
</dbReference>
<evidence type="ECO:0000259" key="1">
    <source>
        <dbReference type="Pfam" id="PF00296"/>
    </source>
</evidence>
<gene>
    <name evidence="2" type="ORF">A7J57_10665</name>
</gene>
<dbReference type="GO" id="GO:0016705">
    <property type="term" value="F:oxidoreductase activity, acting on paired donors, with incorporation or reduction of molecular oxygen"/>
    <property type="evidence" value="ECO:0007669"/>
    <property type="project" value="InterPro"/>
</dbReference>
<organism evidence="2 3">
    <name type="scientific">Agrobacterium tumefaciens</name>
    <dbReference type="NCBI Taxonomy" id="358"/>
    <lineage>
        <taxon>Bacteria</taxon>
        <taxon>Pseudomonadati</taxon>
        <taxon>Pseudomonadota</taxon>
        <taxon>Alphaproteobacteria</taxon>
        <taxon>Hyphomicrobiales</taxon>
        <taxon>Rhizobiaceae</taxon>
        <taxon>Rhizobium/Agrobacterium group</taxon>
        <taxon>Agrobacterium</taxon>
        <taxon>Agrobacterium tumefaciens complex</taxon>
    </lineage>
</organism>
<dbReference type="PANTHER" id="PTHR30137">
    <property type="entry name" value="LUCIFERASE-LIKE MONOOXYGENASE"/>
    <property type="match status" value="1"/>
</dbReference>
<reference evidence="2 3" key="1">
    <citation type="submission" date="2016-05" db="EMBL/GenBank/DDBJ databases">
        <authorList>
            <person name="Lavstsen T."/>
            <person name="Jespersen J.S."/>
        </authorList>
    </citation>
    <scope>NUCLEOTIDE SEQUENCE [LARGE SCALE GENOMIC DNA]</scope>
    <source>
        <strain evidence="2 3">KCJ1736</strain>
    </source>
</reference>
<dbReference type="EMBL" id="LXPS01000036">
    <property type="protein sequence ID" value="OAE40712.1"/>
    <property type="molecule type" value="Genomic_DNA"/>
</dbReference>
<dbReference type="AlphaFoldDB" id="A0A176X3Q4"/>
<evidence type="ECO:0000313" key="3">
    <source>
        <dbReference type="Proteomes" id="UP000077098"/>
    </source>
</evidence>
<sequence>MPLSHISHFAFLVPGNYLDDDPGRGIEETLGLFEVGEALGFHSAWVRQRHLERGVSSAATFLAAASQRTKRIGLGTAVIQLGYENPFRLAEDLATVDVLSRGRLNVGVSVGPPPFAHLISDYVDDAPEADYSHARAEKLAAALRSQPLSSDTEAGNAAGAQVPRLRPFAEGLTDRLWYGGGSQNSARWAGKAGFNLLTGNIVSGEDTDDFLTAQAALLSRFRREWAHERPPRVALGRVILPTDSASPATRRRYAEFVAERDKRTRAPHGARRTLFLPDIVGSTEKILETLSRDPVLPHVSEFRLELPYEFQSEDYRQILSDFASILPQLNKNTSPLKVAG</sequence>
<protein>
    <submittedName>
        <fullName evidence="2">Oxidoreductase</fullName>
    </submittedName>
</protein>
<dbReference type="InterPro" id="IPR036661">
    <property type="entry name" value="Luciferase-like_sf"/>
</dbReference>
<name>A0A176X3Q4_AGRTU</name>
<proteinExistence type="predicted"/>
<feature type="domain" description="Luciferase-like" evidence="1">
    <location>
        <begin position="19"/>
        <end position="259"/>
    </location>
</feature>
<accession>A0A176X3Q4</accession>